<dbReference type="InterPro" id="IPR010730">
    <property type="entry name" value="HET"/>
</dbReference>
<feature type="domain" description="Heterokaryon incompatibility" evidence="1">
    <location>
        <begin position="25"/>
        <end position="114"/>
    </location>
</feature>
<sequence>MRLLQRNNDGRYTLTEFTGDAIPHYAILSHTWGADRDEVTLADLEKDTDITKAGYKKLQFCADQAAKDDLRYFWVDTCCIDKTSSAELTEAINSMFKWYRKASQCYAYLSDVSTGGLSSGKPVQQDWYPAFQQSRWFTRGWTLQELVAPTSVEFFSVEGERLGNKYTLVQELYGITKISVDALRGIPLDQFSVDERMSWVGRRQTKREEDMAYSLLGIFKVYMPLLYGEGRGNALARLQKEINARSREEPSLPQNVAPRNQSQAAQSYNGAVFYGPISGRHVVSGTHVTGGTNNFNFG</sequence>
<name>A0A6A5TIB0_9PLEO</name>
<dbReference type="PANTHER" id="PTHR10622">
    <property type="entry name" value="HET DOMAIN-CONTAINING PROTEIN"/>
    <property type="match status" value="1"/>
</dbReference>
<dbReference type="Proteomes" id="UP000800035">
    <property type="component" value="Unassembled WGS sequence"/>
</dbReference>
<evidence type="ECO:0000313" key="3">
    <source>
        <dbReference type="Proteomes" id="UP000800035"/>
    </source>
</evidence>
<dbReference type="EMBL" id="ML977025">
    <property type="protein sequence ID" value="KAF1950536.1"/>
    <property type="molecule type" value="Genomic_DNA"/>
</dbReference>
<gene>
    <name evidence="2" type="ORF">CC80DRAFT_496780</name>
</gene>
<reference evidence="2" key="1">
    <citation type="journal article" date="2020" name="Stud. Mycol.">
        <title>101 Dothideomycetes genomes: a test case for predicting lifestyles and emergence of pathogens.</title>
        <authorList>
            <person name="Haridas S."/>
            <person name="Albert R."/>
            <person name="Binder M."/>
            <person name="Bloem J."/>
            <person name="Labutti K."/>
            <person name="Salamov A."/>
            <person name="Andreopoulos B."/>
            <person name="Baker S."/>
            <person name="Barry K."/>
            <person name="Bills G."/>
            <person name="Bluhm B."/>
            <person name="Cannon C."/>
            <person name="Castanera R."/>
            <person name="Culley D."/>
            <person name="Daum C."/>
            <person name="Ezra D."/>
            <person name="Gonzalez J."/>
            <person name="Henrissat B."/>
            <person name="Kuo A."/>
            <person name="Liang C."/>
            <person name="Lipzen A."/>
            <person name="Lutzoni F."/>
            <person name="Magnuson J."/>
            <person name="Mondo S."/>
            <person name="Nolan M."/>
            <person name="Ohm R."/>
            <person name="Pangilinan J."/>
            <person name="Park H.-J."/>
            <person name="Ramirez L."/>
            <person name="Alfaro M."/>
            <person name="Sun H."/>
            <person name="Tritt A."/>
            <person name="Yoshinaga Y."/>
            <person name="Zwiers L.-H."/>
            <person name="Turgeon B."/>
            <person name="Goodwin S."/>
            <person name="Spatafora J."/>
            <person name="Crous P."/>
            <person name="Grigoriev I."/>
        </authorList>
    </citation>
    <scope>NUCLEOTIDE SEQUENCE</scope>
    <source>
        <strain evidence="2">CBS 675.92</strain>
    </source>
</reference>
<dbReference type="OrthoDB" id="674604at2759"/>
<dbReference type="AlphaFoldDB" id="A0A6A5TIB0"/>
<dbReference type="PANTHER" id="PTHR10622:SF11">
    <property type="entry name" value="HET-DOMAIN-CONTAINING PROTEIN"/>
    <property type="match status" value="1"/>
</dbReference>
<keyword evidence="3" id="KW-1185">Reference proteome</keyword>
<protein>
    <submittedName>
        <fullName evidence="2">HET-domain-containing protein</fullName>
    </submittedName>
</protein>
<organism evidence="2 3">
    <name type="scientific">Byssothecium circinans</name>
    <dbReference type="NCBI Taxonomy" id="147558"/>
    <lineage>
        <taxon>Eukaryota</taxon>
        <taxon>Fungi</taxon>
        <taxon>Dikarya</taxon>
        <taxon>Ascomycota</taxon>
        <taxon>Pezizomycotina</taxon>
        <taxon>Dothideomycetes</taxon>
        <taxon>Pleosporomycetidae</taxon>
        <taxon>Pleosporales</taxon>
        <taxon>Massarineae</taxon>
        <taxon>Massarinaceae</taxon>
        <taxon>Byssothecium</taxon>
    </lineage>
</organism>
<evidence type="ECO:0000259" key="1">
    <source>
        <dbReference type="Pfam" id="PF06985"/>
    </source>
</evidence>
<accession>A0A6A5TIB0</accession>
<proteinExistence type="predicted"/>
<evidence type="ECO:0000313" key="2">
    <source>
        <dbReference type="EMBL" id="KAF1950536.1"/>
    </source>
</evidence>
<dbReference type="Pfam" id="PF06985">
    <property type="entry name" value="HET"/>
    <property type="match status" value="1"/>
</dbReference>